<dbReference type="AlphaFoldDB" id="A0AAV7TYM7"/>
<keyword evidence="2" id="KW-1185">Reference proteome</keyword>
<protein>
    <submittedName>
        <fullName evidence="1">Uncharacterized protein</fullName>
    </submittedName>
</protein>
<accession>A0AAV7TYM7</accession>
<evidence type="ECO:0000313" key="1">
    <source>
        <dbReference type="EMBL" id="KAJ1180924.1"/>
    </source>
</evidence>
<organism evidence="1 2">
    <name type="scientific">Pleurodeles waltl</name>
    <name type="common">Iberian ribbed newt</name>
    <dbReference type="NCBI Taxonomy" id="8319"/>
    <lineage>
        <taxon>Eukaryota</taxon>
        <taxon>Metazoa</taxon>
        <taxon>Chordata</taxon>
        <taxon>Craniata</taxon>
        <taxon>Vertebrata</taxon>
        <taxon>Euteleostomi</taxon>
        <taxon>Amphibia</taxon>
        <taxon>Batrachia</taxon>
        <taxon>Caudata</taxon>
        <taxon>Salamandroidea</taxon>
        <taxon>Salamandridae</taxon>
        <taxon>Pleurodelinae</taxon>
        <taxon>Pleurodeles</taxon>
    </lineage>
</organism>
<evidence type="ECO:0000313" key="2">
    <source>
        <dbReference type="Proteomes" id="UP001066276"/>
    </source>
</evidence>
<gene>
    <name evidence="1" type="ORF">NDU88_006135</name>
</gene>
<dbReference type="Proteomes" id="UP001066276">
    <property type="component" value="Chromosome 3_2"/>
</dbReference>
<dbReference type="EMBL" id="JANPWB010000006">
    <property type="protein sequence ID" value="KAJ1180924.1"/>
    <property type="molecule type" value="Genomic_DNA"/>
</dbReference>
<name>A0AAV7TYM7_PLEWA</name>
<proteinExistence type="predicted"/>
<reference evidence="1" key="1">
    <citation type="journal article" date="2022" name="bioRxiv">
        <title>Sequencing and chromosome-scale assembly of the giantPleurodeles waltlgenome.</title>
        <authorList>
            <person name="Brown T."/>
            <person name="Elewa A."/>
            <person name="Iarovenko S."/>
            <person name="Subramanian E."/>
            <person name="Araus A.J."/>
            <person name="Petzold A."/>
            <person name="Susuki M."/>
            <person name="Suzuki K.-i.T."/>
            <person name="Hayashi T."/>
            <person name="Toyoda A."/>
            <person name="Oliveira C."/>
            <person name="Osipova E."/>
            <person name="Leigh N.D."/>
            <person name="Simon A."/>
            <person name="Yun M.H."/>
        </authorList>
    </citation>
    <scope>NUCLEOTIDE SEQUENCE</scope>
    <source>
        <strain evidence="1">20211129_DDA</strain>
        <tissue evidence="1">Liver</tissue>
    </source>
</reference>
<sequence length="78" mass="8805">MRDVSSGNNFMMMSDEELGCTSTKRREMCYDVLCCHGAVGVRNGMWEREQRFGWGQLDVTSKKEGDILVRGNKPCGLP</sequence>
<comment type="caution">
    <text evidence="1">The sequence shown here is derived from an EMBL/GenBank/DDBJ whole genome shotgun (WGS) entry which is preliminary data.</text>
</comment>